<organism evidence="1">
    <name type="scientific">marine sediment metagenome</name>
    <dbReference type="NCBI Taxonomy" id="412755"/>
    <lineage>
        <taxon>unclassified sequences</taxon>
        <taxon>metagenomes</taxon>
        <taxon>ecological metagenomes</taxon>
    </lineage>
</organism>
<accession>X0XW61</accession>
<comment type="caution">
    <text evidence="1">The sequence shown here is derived from an EMBL/GenBank/DDBJ whole genome shotgun (WGS) entry which is preliminary data.</text>
</comment>
<reference evidence="1" key="1">
    <citation type="journal article" date="2014" name="Front. Microbiol.">
        <title>High frequency of phylogenetically diverse reductive dehalogenase-homologous genes in deep subseafloor sedimentary metagenomes.</title>
        <authorList>
            <person name="Kawai M."/>
            <person name="Futagami T."/>
            <person name="Toyoda A."/>
            <person name="Takaki Y."/>
            <person name="Nishi S."/>
            <person name="Hori S."/>
            <person name="Arai W."/>
            <person name="Tsubouchi T."/>
            <person name="Morono Y."/>
            <person name="Uchiyama I."/>
            <person name="Ito T."/>
            <person name="Fujiyama A."/>
            <person name="Inagaki F."/>
            <person name="Takami H."/>
        </authorList>
    </citation>
    <scope>NUCLEOTIDE SEQUENCE</scope>
    <source>
        <strain evidence="1">Expedition CK06-06</strain>
    </source>
</reference>
<dbReference type="AlphaFoldDB" id="X0XW61"/>
<dbReference type="EMBL" id="BARS01040954">
    <property type="protein sequence ID" value="GAG40828.1"/>
    <property type="molecule type" value="Genomic_DNA"/>
</dbReference>
<proteinExistence type="predicted"/>
<feature type="non-terminal residue" evidence="1">
    <location>
        <position position="167"/>
    </location>
</feature>
<sequence>MKIGVFPIMDHFYEPMFNPNHLIHPLSEDRLLPGIDLNVAEQLDQLSKFHYNDELSSFPLEKRSETEFYYHNGKFGPGDAEYYYNIVRFYKPGTIIEVGAGNSTLMAINAIRANTQDNPEYSCRQICIEPYERPWLDRLKVPIIRERVEKVDKTIFSELGQKGEFRP</sequence>
<protein>
    <submittedName>
        <fullName evidence="1">Uncharacterized protein</fullName>
    </submittedName>
</protein>
<name>X0XW61_9ZZZZ</name>
<evidence type="ECO:0000313" key="1">
    <source>
        <dbReference type="EMBL" id="GAG40828.1"/>
    </source>
</evidence>
<gene>
    <name evidence="1" type="ORF">S01H1_62360</name>
</gene>